<dbReference type="EMBL" id="MU790710">
    <property type="protein sequence ID" value="KAJ3994320.1"/>
    <property type="molecule type" value="Genomic_DNA"/>
</dbReference>
<feature type="domain" description="DUF6535" evidence="3">
    <location>
        <begin position="102"/>
        <end position="278"/>
    </location>
</feature>
<gene>
    <name evidence="4" type="ORF">F5050DRAFT_1713785</name>
</gene>
<feature type="transmembrane region" description="Helical" evidence="2">
    <location>
        <begin position="284"/>
        <end position="309"/>
    </location>
</feature>
<evidence type="ECO:0000256" key="1">
    <source>
        <dbReference type="SAM" id="MobiDB-lite"/>
    </source>
</evidence>
<comment type="caution">
    <text evidence="4">The sequence shown here is derived from an EMBL/GenBank/DDBJ whole genome shotgun (WGS) entry which is preliminary data.</text>
</comment>
<organism evidence="4 5">
    <name type="scientific">Lentinula boryana</name>
    <dbReference type="NCBI Taxonomy" id="40481"/>
    <lineage>
        <taxon>Eukaryota</taxon>
        <taxon>Fungi</taxon>
        <taxon>Dikarya</taxon>
        <taxon>Basidiomycota</taxon>
        <taxon>Agaricomycotina</taxon>
        <taxon>Agaricomycetes</taxon>
        <taxon>Agaricomycetidae</taxon>
        <taxon>Agaricales</taxon>
        <taxon>Marasmiineae</taxon>
        <taxon>Omphalotaceae</taxon>
        <taxon>Lentinula</taxon>
    </lineage>
</organism>
<feature type="transmembrane region" description="Helical" evidence="2">
    <location>
        <begin position="194"/>
        <end position="217"/>
    </location>
</feature>
<dbReference type="InterPro" id="IPR045338">
    <property type="entry name" value="DUF6535"/>
</dbReference>
<keyword evidence="2" id="KW-0472">Membrane</keyword>
<evidence type="ECO:0000256" key="2">
    <source>
        <dbReference type="SAM" id="Phobius"/>
    </source>
</evidence>
<keyword evidence="2" id="KW-1133">Transmembrane helix</keyword>
<keyword evidence="2" id="KW-0812">Transmembrane</keyword>
<feature type="transmembrane region" description="Helical" evidence="2">
    <location>
        <begin position="249"/>
        <end position="278"/>
    </location>
</feature>
<proteinExistence type="predicted"/>
<feature type="region of interest" description="Disordered" evidence="1">
    <location>
        <begin position="587"/>
        <end position="610"/>
    </location>
</feature>
<dbReference type="Pfam" id="PF20153">
    <property type="entry name" value="DUF6535"/>
    <property type="match status" value="1"/>
</dbReference>
<protein>
    <recommendedName>
        <fullName evidence="3">DUF6535 domain-containing protein</fullName>
    </recommendedName>
</protein>
<keyword evidence="5" id="KW-1185">Reference proteome</keyword>
<accession>A0ABQ8Q768</accession>
<feature type="compositionally biased region" description="Polar residues" evidence="1">
    <location>
        <begin position="599"/>
        <end position="610"/>
    </location>
</feature>
<name>A0ABQ8Q768_9AGAR</name>
<feature type="compositionally biased region" description="Acidic residues" evidence="1">
    <location>
        <begin position="632"/>
        <end position="641"/>
    </location>
</feature>
<sequence length="652" mass="73136">MSESSKLESPLQEMLILMRDMCDILRQREKRENPPDNSLSDGQEVQEEEGNSAAYTSFKPKRFGMNREHAQRTNPVAANYDYRLKYPQDRRYHELDSEARIWWVYLDEATAFDNDMVGELGDSLDILLIFAGLFSAVITTFVAQTSQSLSTNYSLVSSSYLGEITAILRAGVNDTAVSQVPATDTSFVPAAGDLWVNGLWFTSLTITLSVALFAVLAKQWLRQYMSIITGTPRERAFIRQFRFDGLKMWGVPAITGVLPVLLHVSLVLFLIGLVIFLVPLSISIAYVAGAFTVAVIVLYLASNALPLFVAQCSYRTTFSHILYYLCQLPRVAYQRFPSCFPQKTHSTGQPEPLHSLKEIERNAACDRPVEDQNNEFKALSWLGEYTSSISAKEIILRSLGAFTSKMSPKLSTDEALRILYGFETYEELVRHVWFKVEEYGDQWESIFRSMIHLADLPPEKSQIKVNGDIIGQLITTSDVESALALFASDTPFFALEFAGNTIIDSHSGLAWLVDNYFRSDLPVPAVMVPPLVWRGFFKASFNNKIPEALVPYLSGEKAMVDTPYALDCPVSALTLITLNDQVDHDNNNRPVLSIRPASPNANPPTQNSSRGYQMKRYFRLITGIVTGRPLVDSEDNVDVEPSDYSPTDSFRV</sequence>
<evidence type="ECO:0000259" key="3">
    <source>
        <dbReference type="Pfam" id="PF20153"/>
    </source>
</evidence>
<feature type="region of interest" description="Disordered" evidence="1">
    <location>
        <begin position="632"/>
        <end position="652"/>
    </location>
</feature>
<evidence type="ECO:0000313" key="4">
    <source>
        <dbReference type="EMBL" id="KAJ3994320.1"/>
    </source>
</evidence>
<evidence type="ECO:0000313" key="5">
    <source>
        <dbReference type="Proteomes" id="UP001163828"/>
    </source>
</evidence>
<feature type="transmembrane region" description="Helical" evidence="2">
    <location>
        <begin position="126"/>
        <end position="143"/>
    </location>
</feature>
<reference evidence="4" key="1">
    <citation type="submission" date="2022-08" db="EMBL/GenBank/DDBJ databases">
        <authorList>
            <consortium name="DOE Joint Genome Institute"/>
            <person name="Min B."/>
            <person name="Riley R."/>
            <person name="Sierra-Patev S."/>
            <person name="Naranjo-Ortiz M."/>
            <person name="Looney B."/>
            <person name="Konkel Z."/>
            <person name="Slot J.C."/>
            <person name="Sakamoto Y."/>
            <person name="Steenwyk J.L."/>
            <person name="Rokas A."/>
            <person name="Carro J."/>
            <person name="Camarero S."/>
            <person name="Ferreira P."/>
            <person name="Molpeceres G."/>
            <person name="Ruiz-Duenas F.J."/>
            <person name="Serrano A."/>
            <person name="Henrissat B."/>
            <person name="Drula E."/>
            <person name="Hughes K.W."/>
            <person name="Mata J.L."/>
            <person name="Ishikawa N.K."/>
            <person name="Vargas-Isla R."/>
            <person name="Ushijima S."/>
            <person name="Smith C.A."/>
            <person name="Ahrendt S."/>
            <person name="Andreopoulos W."/>
            <person name="He G."/>
            <person name="Labutti K."/>
            <person name="Lipzen A."/>
            <person name="Ng V."/>
            <person name="Sandor L."/>
            <person name="Barry K."/>
            <person name="Martinez A.T."/>
            <person name="Xiao Y."/>
            <person name="Gibbons J.G."/>
            <person name="Terashima K."/>
            <person name="Hibbett D.S."/>
            <person name="Grigoriev I.V."/>
        </authorList>
    </citation>
    <scope>NUCLEOTIDE SEQUENCE</scope>
    <source>
        <strain evidence="4">TFB10827</strain>
    </source>
</reference>
<feature type="region of interest" description="Disordered" evidence="1">
    <location>
        <begin position="27"/>
        <end position="58"/>
    </location>
</feature>
<dbReference type="Proteomes" id="UP001163828">
    <property type="component" value="Unassembled WGS sequence"/>
</dbReference>